<reference evidence="2 3" key="2">
    <citation type="submission" date="2018-11" db="EMBL/GenBank/DDBJ databases">
        <authorList>
            <consortium name="Pathogen Informatics"/>
        </authorList>
    </citation>
    <scope>NUCLEOTIDE SEQUENCE [LARGE SCALE GENOMIC DNA]</scope>
</reference>
<dbReference type="CDD" id="cd21450">
    <property type="entry name" value="DLC-like_DYNLL1-like"/>
    <property type="match status" value="1"/>
</dbReference>
<sequence length="226" mass="25905">METGEEIVILPYDDDNISDKTENKAESSIDKNEERKFQEEMESKETEHSAQDEKVLEDDQIHGEDQSIPFTVSPTNQQQEGSDKAQEIAQPHLRKRQVPESDSDHPNSAKSTASPPNQVDTTPSEPSESQQASAYSGKYQIVGTGMNKCMQQLAISLAGEALTQFQNNLMLVSRHVMMNFEQRFGQVWHCIVSEGNLGFYMRYDPENHIYFTFEKYTFFLYKVYQI</sequence>
<dbReference type="InterPro" id="IPR037177">
    <property type="entry name" value="DLC_sf"/>
</dbReference>
<gene>
    <name evidence="2" type="ORF">TCLT_LOCUS10785</name>
</gene>
<evidence type="ECO:0000313" key="4">
    <source>
        <dbReference type="WBParaSite" id="TCLT_0001080301-mRNA-1"/>
    </source>
</evidence>
<dbReference type="SMART" id="SM01375">
    <property type="entry name" value="Dynein_light"/>
    <property type="match status" value="1"/>
</dbReference>
<dbReference type="OrthoDB" id="10033309at2759"/>
<dbReference type="GO" id="GO:0007017">
    <property type="term" value="P:microtubule-based process"/>
    <property type="evidence" value="ECO:0007669"/>
    <property type="project" value="InterPro"/>
</dbReference>
<dbReference type="OMA" id="IECANQS"/>
<accession>A0A0N5DC84</accession>
<feature type="compositionally biased region" description="Basic and acidic residues" evidence="1">
    <location>
        <begin position="97"/>
        <end position="107"/>
    </location>
</feature>
<dbReference type="EMBL" id="UYYF01005363">
    <property type="protein sequence ID" value="VDN08503.1"/>
    <property type="molecule type" value="Genomic_DNA"/>
</dbReference>
<dbReference type="InterPro" id="IPR001372">
    <property type="entry name" value="Dynein_light_chain_typ-1/2"/>
</dbReference>
<protein>
    <submittedName>
        <fullName evidence="4">Dynein light chain</fullName>
    </submittedName>
</protein>
<evidence type="ECO:0000256" key="1">
    <source>
        <dbReference type="SAM" id="MobiDB-lite"/>
    </source>
</evidence>
<feature type="region of interest" description="Disordered" evidence="1">
    <location>
        <begin position="1"/>
        <end position="133"/>
    </location>
</feature>
<dbReference type="WBParaSite" id="TCLT_0001080301-mRNA-1">
    <property type="protein sequence ID" value="TCLT_0001080301-mRNA-1"/>
    <property type="gene ID" value="TCLT_0001080301"/>
</dbReference>
<dbReference type="STRING" id="103827.A0A0N5DC84"/>
<feature type="compositionally biased region" description="Polar residues" evidence="1">
    <location>
        <begin position="108"/>
        <end position="133"/>
    </location>
</feature>
<dbReference type="GO" id="GO:0030286">
    <property type="term" value="C:dynein complex"/>
    <property type="evidence" value="ECO:0007669"/>
    <property type="project" value="InterPro"/>
</dbReference>
<name>A0A0N5DC84_THECL</name>
<organism evidence="4">
    <name type="scientific">Thelazia callipaeda</name>
    <name type="common">Oriental eyeworm</name>
    <name type="synonym">Parasitic nematode</name>
    <dbReference type="NCBI Taxonomy" id="103827"/>
    <lineage>
        <taxon>Eukaryota</taxon>
        <taxon>Metazoa</taxon>
        <taxon>Ecdysozoa</taxon>
        <taxon>Nematoda</taxon>
        <taxon>Chromadorea</taxon>
        <taxon>Rhabditida</taxon>
        <taxon>Spirurina</taxon>
        <taxon>Spiruromorpha</taxon>
        <taxon>Thelazioidea</taxon>
        <taxon>Thelaziidae</taxon>
        <taxon>Thelazia</taxon>
    </lineage>
</organism>
<dbReference type="Pfam" id="PF01221">
    <property type="entry name" value="Dynein_light"/>
    <property type="match status" value="1"/>
</dbReference>
<proteinExistence type="predicted"/>
<feature type="compositionally biased region" description="Polar residues" evidence="1">
    <location>
        <begin position="68"/>
        <end position="80"/>
    </location>
</feature>
<dbReference type="Gene3D" id="3.30.740.10">
    <property type="entry name" value="Protein Inhibitor Of Neuronal Nitric Oxide Synthase"/>
    <property type="match status" value="1"/>
</dbReference>
<evidence type="ECO:0000313" key="2">
    <source>
        <dbReference type="EMBL" id="VDN08503.1"/>
    </source>
</evidence>
<dbReference type="SUPFAM" id="SSF54648">
    <property type="entry name" value="DLC"/>
    <property type="match status" value="1"/>
</dbReference>
<dbReference type="Proteomes" id="UP000276776">
    <property type="component" value="Unassembled WGS sequence"/>
</dbReference>
<keyword evidence="3" id="KW-1185">Reference proteome</keyword>
<evidence type="ECO:0000313" key="3">
    <source>
        <dbReference type="Proteomes" id="UP000276776"/>
    </source>
</evidence>
<dbReference type="AlphaFoldDB" id="A0A0N5DC84"/>
<reference evidence="4" key="1">
    <citation type="submission" date="2017-02" db="UniProtKB">
        <authorList>
            <consortium name="WormBaseParasite"/>
        </authorList>
    </citation>
    <scope>IDENTIFICATION</scope>
</reference>
<feature type="compositionally biased region" description="Basic and acidic residues" evidence="1">
    <location>
        <begin position="17"/>
        <end position="65"/>
    </location>
</feature>